<gene>
    <name evidence="3" type="ORF">JKJ07_38540</name>
</gene>
<dbReference type="PANTHER" id="PTHR14969">
    <property type="entry name" value="SPHINGOSINE-1-PHOSPHATE PHOSPHOHYDROLASE"/>
    <property type="match status" value="1"/>
</dbReference>
<feature type="transmembrane region" description="Helical" evidence="1">
    <location>
        <begin position="142"/>
        <end position="161"/>
    </location>
</feature>
<keyword evidence="1" id="KW-0472">Membrane</keyword>
<dbReference type="RefSeq" id="WP_202996913.1">
    <property type="nucleotide sequence ID" value="NZ_JAENHO010000013.1"/>
</dbReference>
<feature type="transmembrane region" description="Helical" evidence="1">
    <location>
        <begin position="100"/>
        <end position="122"/>
    </location>
</feature>
<dbReference type="Proteomes" id="UP000598996">
    <property type="component" value="Unassembled WGS sequence"/>
</dbReference>
<protein>
    <submittedName>
        <fullName evidence="3">Phosphatase PAP2 family protein</fullName>
    </submittedName>
</protein>
<feature type="transmembrane region" description="Helical" evidence="1">
    <location>
        <begin position="196"/>
        <end position="215"/>
    </location>
</feature>
<proteinExistence type="predicted"/>
<feature type="transmembrane region" description="Helical" evidence="1">
    <location>
        <begin position="168"/>
        <end position="190"/>
    </location>
</feature>
<reference evidence="3 4" key="1">
    <citation type="submission" date="2021-01" db="EMBL/GenBank/DDBJ databases">
        <title>Actinoplanes sp. nov. LDG1-01 isolated from lichen.</title>
        <authorList>
            <person name="Saeng-In P."/>
            <person name="Phongsopitanun W."/>
            <person name="Kanchanasin P."/>
            <person name="Yuki M."/>
            <person name="Kudo T."/>
            <person name="Ohkuma M."/>
            <person name="Tanasupawat S."/>
        </authorList>
    </citation>
    <scope>NUCLEOTIDE SEQUENCE [LARGE SCALE GENOMIC DNA]</scope>
    <source>
        <strain evidence="3 4">LDG1-01</strain>
    </source>
</reference>
<feature type="transmembrane region" description="Helical" evidence="1">
    <location>
        <begin position="66"/>
        <end position="93"/>
    </location>
</feature>
<dbReference type="SMART" id="SM00014">
    <property type="entry name" value="acidPPc"/>
    <property type="match status" value="1"/>
</dbReference>
<dbReference type="SUPFAM" id="SSF48317">
    <property type="entry name" value="Acid phosphatase/Vanadium-dependent haloperoxidase"/>
    <property type="match status" value="1"/>
</dbReference>
<evidence type="ECO:0000313" key="4">
    <source>
        <dbReference type="Proteomes" id="UP000598996"/>
    </source>
</evidence>
<dbReference type="InterPro" id="IPR000326">
    <property type="entry name" value="PAP2/HPO"/>
</dbReference>
<sequence>MTAHLDDQATTTHGGSLSLRLAARSAAAFVLLAVLVAAKADPVVSFDSWLSRAAHSAAIAAPLWRAAMAAVTVTGSTTVIGPLAALACLILLVRGRWRHAVFVVAALTITLGARLAVLNVVARPRPVDQLAPASSYAFPSGHTAASATAALVAVMVCWPMLRRRGSRIALAVVAGLWAVAVGVSRVALVVHWPTDVLGAWLFVLAVVPVVWWVCFRGQKTYTL</sequence>
<dbReference type="CDD" id="cd03392">
    <property type="entry name" value="PAP2_like_2"/>
    <property type="match status" value="1"/>
</dbReference>
<keyword evidence="1" id="KW-0812">Transmembrane</keyword>
<dbReference type="Pfam" id="PF01569">
    <property type="entry name" value="PAP2"/>
    <property type="match status" value="1"/>
</dbReference>
<feature type="transmembrane region" description="Helical" evidence="1">
    <location>
        <begin position="21"/>
        <end position="40"/>
    </location>
</feature>
<keyword evidence="1" id="KW-1133">Transmembrane helix</keyword>
<evidence type="ECO:0000313" key="3">
    <source>
        <dbReference type="EMBL" id="MBL7260215.1"/>
    </source>
</evidence>
<feature type="domain" description="Phosphatidic acid phosphatase type 2/haloperoxidase" evidence="2">
    <location>
        <begin position="100"/>
        <end position="211"/>
    </location>
</feature>
<accession>A0ABS1W0H4</accession>
<comment type="caution">
    <text evidence="3">The sequence shown here is derived from an EMBL/GenBank/DDBJ whole genome shotgun (WGS) entry which is preliminary data.</text>
</comment>
<dbReference type="PANTHER" id="PTHR14969:SF13">
    <property type="entry name" value="AT30094P"/>
    <property type="match status" value="1"/>
</dbReference>
<organism evidence="3 4">
    <name type="scientific">Paractinoplanes lichenicola</name>
    <dbReference type="NCBI Taxonomy" id="2802976"/>
    <lineage>
        <taxon>Bacteria</taxon>
        <taxon>Bacillati</taxon>
        <taxon>Actinomycetota</taxon>
        <taxon>Actinomycetes</taxon>
        <taxon>Micromonosporales</taxon>
        <taxon>Micromonosporaceae</taxon>
        <taxon>Paractinoplanes</taxon>
    </lineage>
</organism>
<dbReference type="Gene3D" id="1.20.144.10">
    <property type="entry name" value="Phosphatidic acid phosphatase type 2/haloperoxidase"/>
    <property type="match status" value="1"/>
</dbReference>
<evidence type="ECO:0000256" key="1">
    <source>
        <dbReference type="SAM" id="Phobius"/>
    </source>
</evidence>
<keyword evidence="4" id="KW-1185">Reference proteome</keyword>
<dbReference type="InterPro" id="IPR036938">
    <property type="entry name" value="PAP2/HPO_sf"/>
</dbReference>
<dbReference type="EMBL" id="JAENHO010000013">
    <property type="protein sequence ID" value="MBL7260215.1"/>
    <property type="molecule type" value="Genomic_DNA"/>
</dbReference>
<evidence type="ECO:0000259" key="2">
    <source>
        <dbReference type="SMART" id="SM00014"/>
    </source>
</evidence>
<name>A0ABS1W0H4_9ACTN</name>